<dbReference type="AlphaFoldDB" id="A0A426D5U7"/>
<dbReference type="InterPro" id="IPR046257">
    <property type="entry name" value="DUF6290"/>
</dbReference>
<gene>
    <name evidence="1" type="ORF">D1831_09900</name>
</gene>
<organism evidence="1 2">
    <name type="scientific">Lactiplantibacillus garii</name>
    <dbReference type="NCBI Taxonomy" id="2306423"/>
    <lineage>
        <taxon>Bacteria</taxon>
        <taxon>Bacillati</taxon>
        <taxon>Bacillota</taxon>
        <taxon>Bacilli</taxon>
        <taxon>Lactobacillales</taxon>
        <taxon>Lactobacillaceae</taxon>
        <taxon>Lactiplantibacillus</taxon>
    </lineage>
</organism>
<dbReference type="OrthoDB" id="1691100at2"/>
<protein>
    <submittedName>
        <fullName evidence="1">Antitoxin</fullName>
    </submittedName>
</protein>
<comment type="caution">
    <text evidence="1">The sequence shown here is derived from an EMBL/GenBank/DDBJ whole genome shotgun (WGS) entry which is preliminary data.</text>
</comment>
<dbReference type="RefSeq" id="WP_125072775.1">
    <property type="nucleotide sequence ID" value="NZ_QWZQ01000034.1"/>
</dbReference>
<dbReference type="NCBIfam" id="NF046040">
    <property type="entry name" value="RelB_antitoxin"/>
    <property type="match status" value="1"/>
</dbReference>
<dbReference type="EMBL" id="QWZQ01000034">
    <property type="protein sequence ID" value="RRK09938.1"/>
    <property type="molecule type" value="Genomic_DNA"/>
</dbReference>
<reference evidence="1 2" key="1">
    <citation type="submission" date="2018-08" db="EMBL/GenBank/DDBJ databases">
        <title>Genome Lactobacillus garii FI11369.</title>
        <authorList>
            <person name="Diaz M."/>
            <person name="Narbad A."/>
        </authorList>
    </citation>
    <scope>NUCLEOTIDE SEQUENCE [LARGE SCALE GENOMIC DNA]</scope>
    <source>
        <strain evidence="1 2">FI11369</strain>
    </source>
</reference>
<accession>A0A426D5U7</accession>
<proteinExistence type="predicted"/>
<evidence type="ECO:0000313" key="1">
    <source>
        <dbReference type="EMBL" id="RRK09938.1"/>
    </source>
</evidence>
<sequence>MATINIKVSTAEKKWLQRMANFHGISLSELMKTYSLDQLEDEYDAQIYQTAHQKWLADGKRTVSLQTMLAEFGNSNRH</sequence>
<name>A0A426D5U7_9LACO</name>
<dbReference type="Proteomes" id="UP000283633">
    <property type="component" value="Unassembled WGS sequence"/>
</dbReference>
<dbReference type="Pfam" id="PF19807">
    <property type="entry name" value="DUF6290"/>
    <property type="match status" value="1"/>
</dbReference>
<evidence type="ECO:0000313" key="2">
    <source>
        <dbReference type="Proteomes" id="UP000283633"/>
    </source>
</evidence>
<keyword evidence="2" id="KW-1185">Reference proteome</keyword>